<gene>
    <name evidence="1" type="ORF">IAB06_02110</name>
</gene>
<dbReference type="EMBL" id="DVNI01000030">
    <property type="protein sequence ID" value="HIU63824.1"/>
    <property type="molecule type" value="Genomic_DNA"/>
</dbReference>
<dbReference type="AlphaFoldDB" id="A0A9D1MPL9"/>
<sequence>MKNTTIKDFQKNTDKYLIRHKSILDIMTKYQESAARVNRSLAKSVTECGCLKITAQKQNAPQDIAYTSLKDYMSSHTEGTLCPHCRDNLTKELGHVFFYMAALCNLTGLSMEEVMQQENNNISTLGYYYLS</sequence>
<dbReference type="Proteomes" id="UP000824099">
    <property type="component" value="Unassembled WGS sequence"/>
</dbReference>
<name>A0A9D1MPL9_9FIRM</name>
<comment type="caution">
    <text evidence="1">The sequence shown here is derived from an EMBL/GenBank/DDBJ whole genome shotgun (WGS) entry which is preliminary data.</text>
</comment>
<reference evidence="1" key="1">
    <citation type="submission" date="2020-10" db="EMBL/GenBank/DDBJ databases">
        <authorList>
            <person name="Gilroy R."/>
        </authorList>
    </citation>
    <scope>NUCLEOTIDE SEQUENCE</scope>
    <source>
        <strain evidence="1">CHK160-1198</strain>
    </source>
</reference>
<protein>
    <submittedName>
        <fullName evidence="1">DUF1573 domain-containing protein</fullName>
    </submittedName>
</protein>
<organism evidence="1 2">
    <name type="scientific">Candidatus Avacidaminococcus intestinavium</name>
    <dbReference type="NCBI Taxonomy" id="2840684"/>
    <lineage>
        <taxon>Bacteria</taxon>
        <taxon>Bacillati</taxon>
        <taxon>Bacillota</taxon>
        <taxon>Negativicutes</taxon>
        <taxon>Acidaminococcales</taxon>
        <taxon>Acidaminococcaceae</taxon>
        <taxon>Acidaminococcaceae incertae sedis</taxon>
        <taxon>Candidatus Avacidaminococcus</taxon>
    </lineage>
</organism>
<dbReference type="SUPFAM" id="SSF101386">
    <property type="entry name" value="all-alpha NTP pyrophosphatases"/>
    <property type="match status" value="1"/>
</dbReference>
<dbReference type="Gene3D" id="1.10.287.1080">
    <property type="entry name" value="MazG-like"/>
    <property type="match status" value="1"/>
</dbReference>
<evidence type="ECO:0000313" key="1">
    <source>
        <dbReference type="EMBL" id="HIU63824.1"/>
    </source>
</evidence>
<reference evidence="1" key="2">
    <citation type="journal article" date="2021" name="PeerJ">
        <title>Extensive microbial diversity within the chicken gut microbiome revealed by metagenomics and culture.</title>
        <authorList>
            <person name="Gilroy R."/>
            <person name="Ravi A."/>
            <person name="Getino M."/>
            <person name="Pursley I."/>
            <person name="Horton D.L."/>
            <person name="Alikhan N.F."/>
            <person name="Baker D."/>
            <person name="Gharbi K."/>
            <person name="Hall N."/>
            <person name="Watson M."/>
            <person name="Adriaenssens E.M."/>
            <person name="Foster-Nyarko E."/>
            <person name="Jarju S."/>
            <person name="Secka A."/>
            <person name="Antonio M."/>
            <person name="Oren A."/>
            <person name="Chaudhuri R.R."/>
            <person name="La Ragione R."/>
            <person name="Hildebrand F."/>
            <person name="Pallen M.J."/>
        </authorList>
    </citation>
    <scope>NUCLEOTIDE SEQUENCE</scope>
    <source>
        <strain evidence="1">CHK160-1198</strain>
    </source>
</reference>
<proteinExistence type="predicted"/>
<accession>A0A9D1MPL9</accession>
<evidence type="ECO:0000313" key="2">
    <source>
        <dbReference type="Proteomes" id="UP000824099"/>
    </source>
</evidence>